<keyword evidence="3" id="KW-0813">Transport</keyword>
<dbReference type="InterPro" id="IPR004763">
    <property type="entry name" value="CusA-like"/>
</dbReference>
<reference evidence="10" key="1">
    <citation type="submission" date="2016-01" db="EMBL/GenBank/DDBJ databases">
        <authorList>
            <person name="Mitreva M."/>
            <person name="Pepin K.H."/>
            <person name="Mihindukulasuriya K.A."/>
            <person name="Fulton R."/>
            <person name="Fronick C."/>
            <person name="O'Laughlin M."/>
            <person name="Miner T."/>
            <person name="Herter B."/>
            <person name="Rosa B.A."/>
            <person name="Cordes M."/>
            <person name="Tomlinson C."/>
            <person name="Wollam A."/>
            <person name="Palsikar V.B."/>
            <person name="Mardis E.R."/>
            <person name="Wilson R.K."/>
        </authorList>
    </citation>
    <scope>NUCLEOTIDE SEQUENCE [LARGE SCALE GENOMIC DNA]</scope>
    <source>
        <strain evidence="10">MJR7716</strain>
    </source>
</reference>
<dbReference type="Gene3D" id="3.30.70.1430">
    <property type="entry name" value="Multidrug efflux transporter AcrB pore domain"/>
    <property type="match status" value="2"/>
</dbReference>
<organism evidence="9 10">
    <name type="scientific">Prevotella corporis</name>
    <dbReference type="NCBI Taxonomy" id="28128"/>
    <lineage>
        <taxon>Bacteria</taxon>
        <taxon>Pseudomonadati</taxon>
        <taxon>Bacteroidota</taxon>
        <taxon>Bacteroidia</taxon>
        <taxon>Bacteroidales</taxon>
        <taxon>Prevotellaceae</taxon>
        <taxon>Prevotella</taxon>
    </lineage>
</organism>
<keyword evidence="10" id="KW-1185">Reference proteome</keyword>
<dbReference type="SUPFAM" id="SSF82714">
    <property type="entry name" value="Multidrug efflux transporter AcrB TolC docking domain, DN and DC subdomains"/>
    <property type="match status" value="2"/>
</dbReference>
<feature type="transmembrane region" description="Helical" evidence="8">
    <location>
        <begin position="479"/>
        <end position="502"/>
    </location>
</feature>
<dbReference type="PANTHER" id="PTHR32063:SF24">
    <property type="entry name" value="CATION EFFLUX SYSTEM (ACRB_ACRD_ACRF FAMILY)"/>
    <property type="match status" value="1"/>
</dbReference>
<dbReference type="SUPFAM" id="SSF56954">
    <property type="entry name" value="Outer membrane efflux proteins (OEP)"/>
    <property type="match status" value="1"/>
</dbReference>
<dbReference type="Gene3D" id="3.30.70.1320">
    <property type="entry name" value="Multidrug efflux transporter AcrB pore domain like"/>
    <property type="match status" value="1"/>
</dbReference>
<comment type="caution">
    <text evidence="9">The sequence shown here is derived from an EMBL/GenBank/DDBJ whole genome shotgun (WGS) entry which is preliminary data.</text>
</comment>
<dbReference type="Gene3D" id="1.20.1600.10">
    <property type="entry name" value="Outer membrane efflux proteins (OEP)"/>
    <property type="match status" value="1"/>
</dbReference>
<keyword evidence="5 8" id="KW-0812">Transmembrane</keyword>
<dbReference type="NCBIfam" id="TIGR00914">
    <property type="entry name" value="2A0601"/>
    <property type="match status" value="1"/>
</dbReference>
<feature type="transmembrane region" description="Helical" evidence="8">
    <location>
        <begin position="935"/>
        <end position="957"/>
    </location>
</feature>
<feature type="transmembrane region" description="Helical" evidence="8">
    <location>
        <begin position="391"/>
        <end position="415"/>
    </location>
</feature>
<comment type="subcellular location">
    <subcellularLocation>
        <location evidence="1">Cell membrane</location>
        <topology evidence="1">Multi-pass membrane protein</topology>
    </subcellularLocation>
</comment>
<proteinExistence type="inferred from homology"/>
<evidence type="ECO:0000256" key="6">
    <source>
        <dbReference type="ARBA" id="ARBA00022989"/>
    </source>
</evidence>
<evidence type="ECO:0000256" key="1">
    <source>
        <dbReference type="ARBA" id="ARBA00004651"/>
    </source>
</evidence>
<feature type="transmembrane region" description="Helical" evidence="8">
    <location>
        <begin position="910"/>
        <end position="929"/>
    </location>
</feature>
<dbReference type="Proteomes" id="UP000070533">
    <property type="component" value="Unassembled WGS sequence"/>
</dbReference>
<dbReference type="GO" id="GO:0015562">
    <property type="term" value="F:efflux transmembrane transporter activity"/>
    <property type="evidence" value="ECO:0007669"/>
    <property type="project" value="InterPro"/>
</dbReference>
<sequence length="1438" mass="160451">MINKIIYFSIKHKFLVILLLVIIIGGGLYSLKTINVDSTPDITNNQVQVITVSENLSTTDIEQFVTYPVELAMSNLPGVIDIRSISRFGVSVVTIVFKDNMDTYLPRQLVQEKLEEVREEIPEGFGTPQMGPITTGLGEIYQYTLVPKDSNLYSPQELRTIQDWIVKRQLSMIPGVVEVNSFGGSIKQYEVALNPNRLNAMKVTISEVYEALSKNNINTGGAYIERNHMANFIRGEGVVKSIADIQNIVVKNTNGIPVLIRDVADKVDIGSQVRYGAFTQNGHEAVGGMILMLKGANSDKVVDAVKNRMESIKKSLPTGIEIKPFLDRSNLIDRTTSTIARNLVEGALIVIFVLVLLLGNVRGGIITASVIPLSLLFAFIMMRIFGVWANLMSLGAIDFGIIVDGAVIIVEGIVFEIGKRTKHHLKVDQTAMNQISYDAASSMMNSAFFGQLIILIVFTPIIFLTGISGKMFSPMAYTFSFALLGAIILCLTYVPMISALILRPLHNSDSRIVRFEKRLEQVSNKLITKITRAYNPLLLFSLRHKTAVILSAIIMLGITTIAFTRMGGEFIPELDEGDIAMQTFLRPGSSLSETIKREKEVERLLLDNFPEIKTVCARIGVADIPTDPMGFDYTDSFIILEKDRSKWTSATTKEELIERIKEKLQILPGLNFSFSQPVALRFNELLTGVREDVAVKLYGDDLEKLNKLGNRMVSIISKISGAKDVALERTDGLPQITVKYDRQRLAQYGMNIADLNGYVSSAFAGSSAGVVFEGEKRFDLVIRLSETYRKSIDNLKQLYVDLPNGSQIPLREVANINYESGPMQISRDKASRRIYVGVNVRGRDVASVVADIQKSLDAELTLPTGYRLEYGGEYQNLQEAKARLMIVLPIAMALIFLLLYFALKSFKQSLMIYMAVPLATIGGVLALILRGMSFSISAGVGFIVLFGVAVLNGLVLINRFNSLKSEGMKDINRRIIVGTKERIRPILLTATAAMLGFLPMAVSGSAGAEVQRPLATVVIGGLFTATLLTLVVIPLLYALEEGVNIKKKKIPTAITLTLVMLLMTNGSKAQTVSLQQAFQLAEQNYPTIRIAELRVNREKTMIKGVNNIGDTEFSAGVDELGRGNDATFSLLSIRQNLNLFGNKQRTRAQEQATRTARAEAALTKYDLQRAVSYDYAQAYIQKQRMKVYAMIDSIYQNFEHAAKLKYEMRETSQLEYLTAKKKAIEMKENLNQSTYDYQVAVRLLSRWLGEGIYEPSTSPEEIFAVCNDTVHPILALQKEKIKLAQTQIEVEKTKVLPNFFVEAGAQRNGNRLGYWTINVGMSIPLFRNSYRAQKQAIAMDKEIEEAYLTLSRQQLKRVQERLQTENLKWQTKLKYFQETALPTAREQQRGAASAYRLGATDYIGFIQTMGDAVQTELDYWSAYEKFINTKIDLQYPNI</sequence>
<dbReference type="SUPFAM" id="SSF82866">
    <property type="entry name" value="Multidrug efflux transporter AcrB transmembrane domain"/>
    <property type="match status" value="2"/>
</dbReference>
<feature type="transmembrane region" description="Helical" evidence="8">
    <location>
        <begin position="365"/>
        <end position="385"/>
    </location>
</feature>
<feature type="transmembrane region" description="Helical" evidence="8">
    <location>
        <begin position="884"/>
        <end position="903"/>
    </location>
</feature>
<dbReference type="eggNOG" id="COG3696">
    <property type="taxonomic scope" value="Bacteria"/>
</dbReference>
<protein>
    <submittedName>
        <fullName evidence="9">Heavy metal efflux pump, CzcA family</fullName>
    </submittedName>
</protein>
<dbReference type="OrthoDB" id="9758757at2"/>
<name>A0A133QK25_9BACT</name>
<dbReference type="EMBL" id="LRQG01000019">
    <property type="protein sequence ID" value="KXA43214.1"/>
    <property type="molecule type" value="Genomic_DNA"/>
</dbReference>
<evidence type="ECO:0000256" key="3">
    <source>
        <dbReference type="ARBA" id="ARBA00022448"/>
    </source>
</evidence>
<feature type="transmembrane region" description="Helical" evidence="8">
    <location>
        <begin position="983"/>
        <end position="1002"/>
    </location>
</feature>
<feature type="transmembrane region" description="Helical" evidence="8">
    <location>
        <begin position="1014"/>
        <end position="1038"/>
    </location>
</feature>
<evidence type="ECO:0000256" key="8">
    <source>
        <dbReference type="SAM" id="Phobius"/>
    </source>
</evidence>
<dbReference type="PANTHER" id="PTHR32063">
    <property type="match status" value="1"/>
</dbReference>
<dbReference type="GO" id="GO:0005886">
    <property type="term" value="C:plasma membrane"/>
    <property type="evidence" value="ECO:0007669"/>
    <property type="project" value="UniProtKB-SubCell"/>
</dbReference>
<dbReference type="Gene3D" id="1.20.1640.10">
    <property type="entry name" value="Multidrug efflux transporter AcrB transmembrane domain"/>
    <property type="match status" value="2"/>
</dbReference>
<dbReference type="GO" id="GO:0042910">
    <property type="term" value="F:xenobiotic transmembrane transporter activity"/>
    <property type="evidence" value="ECO:0007669"/>
    <property type="project" value="TreeGrafter"/>
</dbReference>
<dbReference type="SUPFAM" id="SSF82693">
    <property type="entry name" value="Multidrug efflux transporter AcrB pore domain, PN1, PN2, PC1 and PC2 subdomains"/>
    <property type="match status" value="3"/>
</dbReference>
<evidence type="ECO:0000256" key="5">
    <source>
        <dbReference type="ARBA" id="ARBA00022692"/>
    </source>
</evidence>
<dbReference type="InterPro" id="IPR001036">
    <property type="entry name" value="Acrflvin-R"/>
</dbReference>
<dbReference type="PRINTS" id="PR00702">
    <property type="entry name" value="ACRIFLAVINRP"/>
</dbReference>
<evidence type="ECO:0000256" key="7">
    <source>
        <dbReference type="ARBA" id="ARBA00023136"/>
    </source>
</evidence>
<accession>A0A133QK25</accession>
<keyword evidence="4" id="KW-1003">Cell membrane</keyword>
<dbReference type="InterPro" id="IPR027463">
    <property type="entry name" value="AcrB_DN_DC_subdom"/>
</dbReference>
<keyword evidence="6 8" id="KW-1133">Transmembrane helix</keyword>
<feature type="transmembrane region" description="Helical" evidence="8">
    <location>
        <begin position="339"/>
        <end position="358"/>
    </location>
</feature>
<dbReference type="Gene3D" id="3.30.70.1440">
    <property type="entry name" value="Multidrug efflux transporter AcrB pore domain"/>
    <property type="match status" value="1"/>
</dbReference>
<dbReference type="PATRIC" id="fig|28128.5.peg.462"/>
<evidence type="ECO:0000256" key="4">
    <source>
        <dbReference type="ARBA" id="ARBA00022475"/>
    </source>
</evidence>
<dbReference type="Pfam" id="PF00873">
    <property type="entry name" value="ACR_tran"/>
    <property type="match status" value="1"/>
</dbReference>
<dbReference type="RefSeq" id="WP_060940168.1">
    <property type="nucleotide sequence ID" value="NZ_KQ957197.1"/>
</dbReference>
<feature type="transmembrane region" description="Helical" evidence="8">
    <location>
        <begin position="447"/>
        <end position="467"/>
    </location>
</feature>
<dbReference type="GO" id="GO:0008324">
    <property type="term" value="F:monoatomic cation transmembrane transporter activity"/>
    <property type="evidence" value="ECO:0007669"/>
    <property type="project" value="InterPro"/>
</dbReference>
<gene>
    <name evidence="9" type="ORF">HMPREF3226_00459</name>
</gene>
<feature type="transmembrane region" description="Helical" evidence="8">
    <location>
        <begin position="547"/>
        <end position="566"/>
    </location>
</feature>
<comment type="similarity">
    <text evidence="2">Belongs to the resistance-nodulation-cell division (RND) (TC 2.A.6) family.</text>
</comment>
<dbReference type="Gene3D" id="3.30.2090.10">
    <property type="entry name" value="Multidrug efflux transporter AcrB TolC docking domain, DN and DC subdomains"/>
    <property type="match status" value="2"/>
</dbReference>
<keyword evidence="7 8" id="KW-0472">Membrane</keyword>
<evidence type="ECO:0000313" key="10">
    <source>
        <dbReference type="Proteomes" id="UP000070533"/>
    </source>
</evidence>
<evidence type="ECO:0000256" key="2">
    <source>
        <dbReference type="ARBA" id="ARBA00010942"/>
    </source>
</evidence>
<evidence type="ECO:0000313" key="9">
    <source>
        <dbReference type="EMBL" id="KXA43214.1"/>
    </source>
</evidence>
<dbReference type="STRING" id="28128.HMPREF3226_00459"/>